<reference evidence="2" key="1">
    <citation type="submission" date="2022-11" db="UniProtKB">
        <authorList>
            <consortium name="WormBaseParasite"/>
        </authorList>
    </citation>
    <scope>IDENTIFICATION</scope>
</reference>
<name>A0A915KJ06_ROMCU</name>
<accession>A0A915KJ06</accession>
<dbReference type="Proteomes" id="UP000887565">
    <property type="component" value="Unplaced"/>
</dbReference>
<proteinExistence type="predicted"/>
<keyword evidence="1" id="KW-1185">Reference proteome</keyword>
<evidence type="ECO:0000313" key="2">
    <source>
        <dbReference type="WBParaSite" id="nRc.2.0.1.t37986-RA"/>
    </source>
</evidence>
<evidence type="ECO:0000313" key="1">
    <source>
        <dbReference type="Proteomes" id="UP000887565"/>
    </source>
</evidence>
<protein>
    <submittedName>
        <fullName evidence="2">Uncharacterized protein</fullName>
    </submittedName>
</protein>
<organism evidence="1 2">
    <name type="scientific">Romanomermis culicivorax</name>
    <name type="common">Nematode worm</name>
    <dbReference type="NCBI Taxonomy" id="13658"/>
    <lineage>
        <taxon>Eukaryota</taxon>
        <taxon>Metazoa</taxon>
        <taxon>Ecdysozoa</taxon>
        <taxon>Nematoda</taxon>
        <taxon>Enoplea</taxon>
        <taxon>Dorylaimia</taxon>
        <taxon>Mermithida</taxon>
        <taxon>Mermithoidea</taxon>
        <taxon>Mermithidae</taxon>
        <taxon>Romanomermis</taxon>
    </lineage>
</organism>
<sequence>MASFNLEPGCNYQFCPPTSVVLRIEKDRWTVVKASKSMAKPFFVQLELPPGFETELMRVDCIGNLVTIGYYQMGCNGIELPLNVGPGVHLPPRKESEIIEPFYQSAPPSPTQKEEDFVEIWCQRIPTHPKRPKAPVKKSKGQ</sequence>
<dbReference type="WBParaSite" id="nRc.2.0.1.t37986-RA">
    <property type="protein sequence ID" value="nRc.2.0.1.t37986-RA"/>
    <property type="gene ID" value="nRc.2.0.1.g37986"/>
</dbReference>
<dbReference type="AlphaFoldDB" id="A0A915KJ06"/>